<name>A0A221SBP2_9CAUD</name>
<accession>A0A221SBP2</accession>
<evidence type="ECO:0000256" key="1">
    <source>
        <dbReference type="SAM" id="Phobius"/>
    </source>
</evidence>
<keyword evidence="1" id="KW-0812">Transmembrane</keyword>
<dbReference type="EMBL" id="MF033349">
    <property type="protein sequence ID" value="ASN73417.1"/>
    <property type="molecule type" value="Genomic_DNA"/>
</dbReference>
<keyword evidence="1" id="KW-0472">Membrane</keyword>
<protein>
    <submittedName>
        <fullName evidence="2">Uncharacterized protein</fullName>
    </submittedName>
</protein>
<keyword evidence="3" id="KW-1185">Reference proteome</keyword>
<evidence type="ECO:0000313" key="3">
    <source>
        <dbReference type="Proteomes" id="UP000225664"/>
    </source>
</evidence>
<keyword evidence="1" id="KW-1133">Transmembrane helix</keyword>
<proteinExistence type="predicted"/>
<feature type="transmembrane region" description="Helical" evidence="1">
    <location>
        <begin position="7"/>
        <end position="32"/>
    </location>
</feature>
<dbReference type="OrthoDB" id="27603at10239"/>
<organism evidence="2 3">
    <name type="scientific">Acinetobacter phage vB_AbaP_B5</name>
    <dbReference type="NCBI Taxonomy" id="2678937"/>
    <lineage>
        <taxon>Viruses</taxon>
        <taxon>Duplodnaviria</taxon>
        <taxon>Heunggongvirae</taxon>
        <taxon>Uroviricota</taxon>
        <taxon>Caudoviricetes</taxon>
        <taxon>Autographivirales</taxon>
        <taxon>Autoscriptoviridae</taxon>
        <taxon>Beijerinckvirinae</taxon>
        <taxon>Friunavirus</taxon>
        <taxon>Friunavirus B5</taxon>
    </lineage>
</organism>
<evidence type="ECO:0000313" key="2">
    <source>
        <dbReference type="EMBL" id="ASN73417.1"/>
    </source>
</evidence>
<sequence length="49" mass="5269">MSAVISGVVFVGGSVVNNVLTTGLFCLTYAVLSAYEWLANPNKEEHEHT</sequence>
<dbReference type="Proteomes" id="UP000225664">
    <property type="component" value="Segment"/>
</dbReference>
<gene>
    <name evidence="2" type="ORF">B5_09</name>
</gene>
<reference evidence="2 3" key="1">
    <citation type="submission" date="2017-04" db="EMBL/GenBank/DDBJ databases">
        <title>Sensitivity acquisition of phages to Acinetobacter calcoaceticus-baumannii complex species through exchange of pectate lyase domains.</title>
        <authorList>
            <person name="Oliveira H."/>
            <person name="Rita A."/>
            <person name="Konstantinidis N."/>
            <person name="Dotsch A."/>
            <person name="Ferreira A."/>
            <person name="Akturk E."/>
            <person name="Nemec A."/>
            <person name="Sillankorva S."/>
            <person name="Shneider M."/>
            <person name="Azeredo J."/>
        </authorList>
    </citation>
    <scope>NUCLEOTIDE SEQUENCE [LARGE SCALE GENOMIC DNA]</scope>
</reference>